<dbReference type="Proteomes" id="UP000002164">
    <property type="component" value="Chromosome"/>
</dbReference>
<name>B1HXR9_LYSSC</name>
<dbReference type="EnsemblBacteria" id="ACA40044">
    <property type="protein sequence ID" value="ACA40044"/>
    <property type="gene ID" value="Bsph_2491"/>
</dbReference>
<gene>
    <name evidence="2" type="ordered locus">Bsph_2491</name>
</gene>
<protein>
    <recommendedName>
        <fullName evidence="4">Lipoprotein</fullName>
    </recommendedName>
</protein>
<evidence type="ECO:0000256" key="1">
    <source>
        <dbReference type="SAM" id="SignalP"/>
    </source>
</evidence>
<accession>B1HXR9</accession>
<sequence length="186" mass="20713">MKKLEVNKMKLKAFAVTLLTTVVLGACNGESTNDDNPRKEVEMQNIKELVNEYSGDKTKDESASITSNQLIVTDKEGIESAYALPEDEFFVSVAPYINETHPCTNHSLTGCQGELANKDIAVYIEDSKGNVLVDETMKTLANGFIDLWLPRDQTYNIKMEHKGKTVESIFSTYESDGTCITTMQLK</sequence>
<dbReference type="HOGENOM" id="CLU_115304_0_0_9"/>
<proteinExistence type="predicted"/>
<organism evidence="2 3">
    <name type="scientific">Lysinibacillus sphaericus (strain C3-41)</name>
    <dbReference type="NCBI Taxonomy" id="444177"/>
    <lineage>
        <taxon>Bacteria</taxon>
        <taxon>Bacillati</taxon>
        <taxon>Bacillota</taxon>
        <taxon>Bacilli</taxon>
        <taxon>Bacillales</taxon>
        <taxon>Bacillaceae</taxon>
        <taxon>Lysinibacillus</taxon>
    </lineage>
</organism>
<dbReference type="EMBL" id="CP000817">
    <property type="protein sequence ID" value="ACA40044.1"/>
    <property type="molecule type" value="Genomic_DNA"/>
</dbReference>
<feature type="chain" id="PRO_5002762868" description="Lipoprotein" evidence="1">
    <location>
        <begin position="26"/>
        <end position="186"/>
    </location>
</feature>
<evidence type="ECO:0008006" key="4">
    <source>
        <dbReference type="Google" id="ProtNLM"/>
    </source>
</evidence>
<keyword evidence="1" id="KW-0732">Signal</keyword>
<reference evidence="2 3" key="1">
    <citation type="journal article" date="2008" name="J. Bacteriol.">
        <title>Complete genome sequence of the mosquitocidal bacterium Bacillus sphaericus C3-41 and comparison with those of closely related Bacillus species.</title>
        <authorList>
            <person name="Hu X."/>
            <person name="Fan W."/>
            <person name="Han B."/>
            <person name="Liu H."/>
            <person name="Zheng D."/>
            <person name="Li Q."/>
            <person name="Dong W."/>
            <person name="Yan J."/>
            <person name="Gao M."/>
            <person name="Berry C."/>
            <person name="Yuan Z."/>
        </authorList>
    </citation>
    <scope>NUCLEOTIDE SEQUENCE [LARGE SCALE GENOMIC DNA]</scope>
    <source>
        <strain evidence="2 3">C3-41</strain>
    </source>
</reference>
<dbReference type="AlphaFoldDB" id="B1HXR9"/>
<dbReference type="KEGG" id="lsp:Bsph_2491"/>
<dbReference type="PROSITE" id="PS51257">
    <property type="entry name" value="PROKAR_LIPOPROTEIN"/>
    <property type="match status" value="1"/>
</dbReference>
<dbReference type="Pfam" id="PF21172">
    <property type="entry name" value="CueP"/>
    <property type="match status" value="1"/>
</dbReference>
<evidence type="ECO:0000313" key="2">
    <source>
        <dbReference type="EMBL" id="ACA40044.1"/>
    </source>
</evidence>
<evidence type="ECO:0000313" key="3">
    <source>
        <dbReference type="Proteomes" id="UP000002164"/>
    </source>
</evidence>
<dbReference type="Gene3D" id="2.60.40.3700">
    <property type="match status" value="1"/>
</dbReference>
<dbReference type="NCBIfam" id="NF038094">
    <property type="entry name" value="CueP_fam"/>
    <property type="match status" value="1"/>
</dbReference>
<feature type="signal peptide" evidence="1">
    <location>
        <begin position="1"/>
        <end position="25"/>
    </location>
</feature>
<dbReference type="InterPro" id="IPR047808">
    <property type="entry name" value="CueP-like"/>
</dbReference>